<gene>
    <name evidence="1" type="ORF">JFL43_13030</name>
</gene>
<comment type="caution">
    <text evidence="1">The sequence shown here is derived from an EMBL/GenBank/DDBJ whole genome shotgun (WGS) entry which is preliminary data.</text>
</comment>
<dbReference type="Proteomes" id="UP000618943">
    <property type="component" value="Unassembled WGS sequence"/>
</dbReference>
<organism evidence="1 2">
    <name type="scientific">Viridibacillus soli</name>
    <dbReference type="NCBI Taxonomy" id="2798301"/>
    <lineage>
        <taxon>Bacteria</taxon>
        <taxon>Bacillati</taxon>
        <taxon>Bacillota</taxon>
        <taxon>Bacilli</taxon>
        <taxon>Bacillales</taxon>
        <taxon>Caryophanaceae</taxon>
        <taxon>Viridibacillus</taxon>
    </lineage>
</organism>
<evidence type="ECO:0000313" key="2">
    <source>
        <dbReference type="Proteomes" id="UP000618943"/>
    </source>
</evidence>
<keyword evidence="2" id="KW-1185">Reference proteome</keyword>
<name>A0ABS1H9I2_9BACL</name>
<dbReference type="RefSeq" id="WP_200749411.1">
    <property type="nucleotide sequence ID" value="NZ_JAEOAH010000018.1"/>
</dbReference>
<protein>
    <submittedName>
        <fullName evidence="1">Uncharacterized protein</fullName>
    </submittedName>
</protein>
<accession>A0ABS1H9I2</accession>
<sequence length="58" mass="6660">MEMNRLNECANELNEIPSELNESVSSIVGLDRQAANEAFFEFLSEQRLNLQQAKFVEL</sequence>
<dbReference type="EMBL" id="JAEOAH010000018">
    <property type="protein sequence ID" value="MBK3495762.1"/>
    <property type="molecule type" value="Genomic_DNA"/>
</dbReference>
<evidence type="ECO:0000313" key="1">
    <source>
        <dbReference type="EMBL" id="MBK3495762.1"/>
    </source>
</evidence>
<proteinExistence type="predicted"/>
<reference evidence="1 2" key="1">
    <citation type="submission" date="2020-12" db="EMBL/GenBank/DDBJ databases">
        <title>YIM B01967 draft genome.</title>
        <authorList>
            <person name="Yan X."/>
        </authorList>
    </citation>
    <scope>NUCLEOTIDE SEQUENCE [LARGE SCALE GENOMIC DNA]</scope>
    <source>
        <strain evidence="1 2">YIM B01967</strain>
    </source>
</reference>